<organism evidence="3 4">
    <name type="scientific">Aquariibacter albus</name>
    <dbReference type="NCBI Taxonomy" id="2759899"/>
    <lineage>
        <taxon>Bacteria</taxon>
        <taxon>Pseudomonadati</taxon>
        <taxon>Pseudomonadota</taxon>
        <taxon>Betaproteobacteria</taxon>
        <taxon>Burkholderiales</taxon>
        <taxon>Sphaerotilaceae</taxon>
        <taxon>Aquariibacter</taxon>
    </lineage>
</organism>
<keyword evidence="2" id="KW-1133">Transmembrane helix</keyword>
<dbReference type="GO" id="GO:0015627">
    <property type="term" value="C:type II protein secretion system complex"/>
    <property type="evidence" value="ECO:0007669"/>
    <property type="project" value="InterPro"/>
</dbReference>
<dbReference type="Gene3D" id="3.30.700.10">
    <property type="entry name" value="Glycoprotein, Type 4 Pilin"/>
    <property type="match status" value="1"/>
</dbReference>
<dbReference type="Proteomes" id="UP000586093">
    <property type="component" value="Unassembled WGS sequence"/>
</dbReference>
<dbReference type="Pfam" id="PF16732">
    <property type="entry name" value="ComP_DUS"/>
    <property type="match status" value="1"/>
</dbReference>
<name>A0A839HTU8_9BURK</name>
<evidence type="ECO:0000256" key="2">
    <source>
        <dbReference type="SAM" id="Phobius"/>
    </source>
</evidence>
<evidence type="ECO:0000313" key="3">
    <source>
        <dbReference type="EMBL" id="MBB1163060.1"/>
    </source>
</evidence>
<dbReference type="NCBIfam" id="TIGR02532">
    <property type="entry name" value="IV_pilin_GFxxxE"/>
    <property type="match status" value="1"/>
</dbReference>
<dbReference type="GO" id="GO:0015628">
    <property type="term" value="P:protein secretion by the type II secretion system"/>
    <property type="evidence" value="ECO:0007669"/>
    <property type="project" value="InterPro"/>
</dbReference>
<gene>
    <name evidence="3" type="ORF">H4F90_13890</name>
</gene>
<feature type="transmembrane region" description="Helical" evidence="2">
    <location>
        <begin position="14"/>
        <end position="36"/>
    </location>
</feature>
<dbReference type="PROSITE" id="PS00409">
    <property type="entry name" value="PROKAR_NTER_METHYL"/>
    <property type="match status" value="1"/>
</dbReference>
<reference evidence="3 4" key="1">
    <citation type="submission" date="2020-08" db="EMBL/GenBank/DDBJ databases">
        <title>Aquariorum lacteus gen. nov., sp. nov., a new member of the family Comamonadaceae, isolated from freshwater aquarium.</title>
        <authorList>
            <person name="Chun S.-J."/>
        </authorList>
    </citation>
    <scope>NUCLEOTIDE SEQUENCE [LARGE SCALE GENOMIC DNA]</scope>
    <source>
        <strain evidence="3 4">SJAQ100</strain>
    </source>
</reference>
<dbReference type="Pfam" id="PF07963">
    <property type="entry name" value="N_methyl"/>
    <property type="match status" value="1"/>
</dbReference>
<dbReference type="InterPro" id="IPR012902">
    <property type="entry name" value="N_methyl_site"/>
</dbReference>
<proteinExistence type="predicted"/>
<evidence type="ECO:0000313" key="4">
    <source>
        <dbReference type="Proteomes" id="UP000586093"/>
    </source>
</evidence>
<evidence type="ECO:0000256" key="1">
    <source>
        <dbReference type="ARBA" id="ARBA00022481"/>
    </source>
</evidence>
<keyword evidence="2" id="KW-0812">Transmembrane</keyword>
<dbReference type="GO" id="GO:0043683">
    <property type="term" value="P:type IV pilus assembly"/>
    <property type="evidence" value="ECO:0007669"/>
    <property type="project" value="InterPro"/>
</dbReference>
<keyword evidence="1" id="KW-0488">Methylation</keyword>
<comment type="caution">
    <text evidence="3">The sequence shown here is derived from an EMBL/GenBank/DDBJ whole genome shotgun (WGS) entry which is preliminary data.</text>
</comment>
<protein>
    <submittedName>
        <fullName evidence="3">Prepilin-type N-terminal cleavage/methylation domain-containing protein</fullName>
    </submittedName>
</protein>
<dbReference type="InterPro" id="IPR045584">
    <property type="entry name" value="Pilin-like"/>
</dbReference>
<dbReference type="AlphaFoldDB" id="A0A839HTU8"/>
<dbReference type="PRINTS" id="PR00813">
    <property type="entry name" value="BCTERIALGSPG"/>
</dbReference>
<keyword evidence="4" id="KW-1185">Reference proteome</keyword>
<dbReference type="EMBL" id="JACIVI010000006">
    <property type="protein sequence ID" value="MBB1163060.1"/>
    <property type="molecule type" value="Genomic_DNA"/>
</dbReference>
<dbReference type="InterPro" id="IPR031982">
    <property type="entry name" value="PilE-like"/>
</dbReference>
<keyword evidence="2" id="KW-0472">Membrane</keyword>
<accession>A0A839HTU8</accession>
<dbReference type="SUPFAM" id="SSF54523">
    <property type="entry name" value="Pili subunits"/>
    <property type="match status" value="1"/>
</dbReference>
<dbReference type="RefSeq" id="WP_182665621.1">
    <property type="nucleotide sequence ID" value="NZ_JACIVI010000006.1"/>
</dbReference>
<sequence>MHPFRPPLLLRRQAGFTLLELMIAMVVVGVLSLVAYPSYADHVRRSQVQTAFAQLADFRVKLEQYYQDHRNYGSEACVDADDAPAWADFAPPGDALFDFSCTLLASGQAYRLQASGRSGTAAAGHQYRVDQDDRRSTLRFRGTEVDKACWLWKGGEC</sequence>
<dbReference type="InterPro" id="IPR000983">
    <property type="entry name" value="Bac_GSPG_pilin"/>
</dbReference>